<reference evidence="4" key="1">
    <citation type="journal article" date="2018" name="Mitochondrial DNA Part B Resour">
        <title>The complete mitochondrial genome of the Basidiomycete edible fungus Hypsizygus marmoreus.</title>
        <authorList>
            <person name="Wu Y.-Y."/>
            <person name="Shang J.-J."/>
            <person name="Li Y."/>
            <person name="Zhou C.-L."/>
            <person name="Hou D."/>
            <person name="Li J.-L."/>
            <person name="Tan Q."/>
            <person name="Bao D.-P."/>
            <person name="Yang R.-H."/>
        </authorList>
    </citation>
    <scope>NUCLEOTIDE SEQUENCE</scope>
</reference>
<dbReference type="Gene3D" id="3.10.28.10">
    <property type="entry name" value="Homing endonucleases"/>
    <property type="match status" value="1"/>
</dbReference>
<dbReference type="PANTHER" id="PTHR36181">
    <property type="entry name" value="INTRON-ENCODED ENDONUCLEASE AI3-RELATED"/>
    <property type="match status" value="1"/>
</dbReference>
<protein>
    <recommendedName>
        <fullName evidence="2">Homing endonuclease LAGLIDADG domain-containing protein</fullName>
    </recommendedName>
</protein>
<proteinExistence type="predicted"/>
<accession>A0A4P8D2Q5</accession>
<evidence type="ECO:0000256" key="1">
    <source>
        <dbReference type="ARBA" id="ARBA00002670"/>
    </source>
</evidence>
<dbReference type="SUPFAM" id="SSF55608">
    <property type="entry name" value="Homing endonucleases"/>
    <property type="match status" value="1"/>
</dbReference>
<dbReference type="EMBL" id="MH746465">
    <property type="protein sequence ID" value="QCI56431.1"/>
    <property type="molecule type" value="Genomic_DNA"/>
</dbReference>
<dbReference type="InterPro" id="IPR004860">
    <property type="entry name" value="LAGLIDADG_dom"/>
</dbReference>
<keyword evidence="4" id="KW-0496">Mitochondrion</keyword>
<geneLocation type="mitochondrion" evidence="4"/>
<evidence type="ECO:0000313" key="4">
    <source>
        <dbReference type="EMBL" id="QCI56431.1"/>
    </source>
</evidence>
<dbReference type="GO" id="GO:0004519">
    <property type="term" value="F:endonuclease activity"/>
    <property type="evidence" value="ECO:0007669"/>
    <property type="project" value="InterPro"/>
</dbReference>
<gene>
    <name evidence="4" type="primary">orf210</name>
    <name evidence="3" type="synonym">orf1</name>
    <name evidence="3" type="ORF">HM01MITGene02</name>
</gene>
<dbReference type="EMBL" id="MH382825">
    <property type="protein sequence ID" value="QBZ73678.1"/>
    <property type="molecule type" value="Genomic_DNA"/>
</dbReference>
<dbReference type="AlphaFoldDB" id="A0A4P8D2Q5"/>
<dbReference type="Pfam" id="PF00961">
    <property type="entry name" value="LAGLIDADG_1"/>
    <property type="match status" value="1"/>
</dbReference>
<dbReference type="InterPro" id="IPR051289">
    <property type="entry name" value="LAGLIDADG_Endonuclease"/>
</dbReference>
<evidence type="ECO:0000313" key="3">
    <source>
        <dbReference type="EMBL" id="QBZ73678.1"/>
    </source>
</evidence>
<comment type="function">
    <text evidence="1">Mitochondrial DNA endonuclease involved in intron homing.</text>
</comment>
<feature type="domain" description="Homing endonuclease LAGLIDADG" evidence="2">
    <location>
        <begin position="57"/>
        <end position="170"/>
    </location>
</feature>
<evidence type="ECO:0000259" key="2">
    <source>
        <dbReference type="Pfam" id="PF00961"/>
    </source>
</evidence>
<dbReference type="GO" id="GO:0005739">
    <property type="term" value="C:mitochondrion"/>
    <property type="evidence" value="ECO:0007669"/>
    <property type="project" value="UniProtKB-ARBA"/>
</dbReference>
<dbReference type="PANTHER" id="PTHR36181:SF6">
    <property type="entry name" value="INTRON-ENCODED LAGLIDADG ENDONUCLEASE FAMILY PROTEIN"/>
    <property type="match status" value="1"/>
</dbReference>
<name>A0A4P8D2Q5_HYPMA</name>
<reference evidence="3" key="2">
    <citation type="submission" date="2018-05" db="EMBL/GenBank/DDBJ databases">
        <title>Hypsizygus marmoreus Mitochondrial Genome and Its Evolution.</title>
        <authorList>
            <person name="Wang G."/>
        </authorList>
    </citation>
    <scope>NUCLEOTIDE SEQUENCE</scope>
</reference>
<sequence length="210" mass="24641">MRTPKYEAKNRAIDWLNQYIVKNSNSKLPSTINILSKIHNLEIKPLDTSPIESNSWLSGFSDADANFSINIHKRSNKNSTRVQLYYRLEIKQNYHITDHEGNKASFYPLMSQLGMYLGVTVHSRSRLIKDKYFHSFTVISQNKNSNLKITDYFDKFPLLSSKYLDYKDWAFILKLQNSNPITTSYLDKALKIRTDFNSTRTTFNWNHLNL</sequence>
<organism evidence="4">
    <name type="scientific">Hypsizygus marmoreus</name>
    <name type="common">White beech mushroom</name>
    <name type="synonym">Agaricus marmoreus</name>
    <dbReference type="NCBI Taxonomy" id="39966"/>
    <lineage>
        <taxon>Eukaryota</taxon>
        <taxon>Fungi</taxon>
        <taxon>Dikarya</taxon>
        <taxon>Basidiomycota</taxon>
        <taxon>Agaricomycotina</taxon>
        <taxon>Agaricomycetes</taxon>
        <taxon>Agaricomycetidae</taxon>
        <taxon>Agaricales</taxon>
        <taxon>Tricholomatineae</taxon>
        <taxon>Lyophyllaceae</taxon>
        <taxon>Hypsizygus</taxon>
    </lineage>
</organism>
<dbReference type="InterPro" id="IPR027434">
    <property type="entry name" value="Homing_endonucl"/>
</dbReference>